<reference evidence="6" key="1">
    <citation type="submission" date="2018-11" db="EMBL/GenBank/DDBJ databases">
        <authorList>
            <person name="Alioto T."/>
            <person name="Alioto T."/>
        </authorList>
    </citation>
    <scope>NUCLEOTIDE SEQUENCE</scope>
</reference>
<dbReference type="Pfam" id="PF23283">
    <property type="entry name" value="D8C_UMOD"/>
    <property type="match status" value="2"/>
</dbReference>
<comment type="caution">
    <text evidence="6">The sequence shown here is derived from an EMBL/GenBank/DDBJ whole genome shotgun (WGS) entry which is preliminary data.</text>
</comment>
<feature type="signal peptide" evidence="4">
    <location>
        <begin position="1"/>
        <end position="18"/>
    </location>
</feature>
<keyword evidence="3" id="KW-0472">Membrane</keyword>
<keyword evidence="1 4" id="KW-0732">Signal</keyword>
<keyword evidence="3" id="KW-0812">Transmembrane</keyword>
<dbReference type="OrthoDB" id="10001041at2759"/>
<keyword evidence="2" id="KW-1015">Disulfide bond</keyword>
<evidence type="ECO:0000313" key="6">
    <source>
        <dbReference type="EMBL" id="VDI56267.1"/>
    </source>
</evidence>
<keyword evidence="3" id="KW-1133">Transmembrane helix</keyword>
<dbReference type="Pfam" id="PF26129">
    <property type="entry name" value="Vwde"/>
    <property type="match status" value="1"/>
</dbReference>
<dbReference type="InterPro" id="IPR000742">
    <property type="entry name" value="EGF"/>
</dbReference>
<sequence>MEKISTLLLFVNFLTTKCDPCATYTVLDSPEEFVRSVANAASSPTLCDNTLEAGWYRVISNAGERMPTECIIGGMRCGTSSPIWMNGTYPNTGTVATVQACAAHYDGDCCKYSYDIEVKNCTHYLVYNLLPVSSCYQAYCFGAEMPCPLGETSYNGFTPGCQFDPCLEENYQTLDNWQRSVNNTINGNLCDNRLTPGWYRPMSIVGNTMPTECTQNGFKCGTTYPIWLNGSYPSTGEIADVTACVANFNGGCCTSSYAIQVKNCESFYIYNLQATSGCYQSYCFGTEVKCPVGETSDNGGFTPGCESDPCQTTANINNWQRSVAFGTDTTLICDNVLAEGWYRVTSNAGELMPTECPVGGFRCNTNKPIYLYVDDLPAGEEPYPSVGVTVNRTAYASNYDGNCKHTEYDIQIKNCDGYFVYFLTSITGGCTSAYCFGDQLPCTNGTTSANGFTPDCEIFPDVTVTPYVKVTLTEREAINEFKVLMVYSNATFECHADDLQDGYNYTIRWYVNDIEMKNAKLEDLSKTDIEAGLGLMLEEHWTSIYKPSMLVKCAIQVGGGEFTVYGPQHKSPVFFAGLKIDAASTTNYQVKEGEELQIPASLTMPLSCAWPKNAPEHQILSIKKDDCLLVLLNGVPDYQTKGCTNGITKDGLVFTTDYCGIKFSHSNWQDPQLINITGQIDQLANIEDRLINLRLYNADTVAAKGPLGYWINYHTTDIKIYVIDKDVSTLGTSCSSNNDPHMMTFDQQDYELQHDKMLAGEYIMYKHVRLPLQVSAYFQSCYEGVLCNCGVAVRSGDSLFVANYCKTWYNGKNKVNRYMKQRLCDDQSLIVTKTSSSYTITLPTGTKVTFNYGSTYIDGISITPSVLDTNMTKGLCGIYNGDKKDDYTPRDQLESTDLKTFVLSWHVNSTYPDETLFHPNGTLKETEYYGQQYCTCVTPNNTYPHGDPEFDCELTTAMRPCRNTKTTLGVYTADCATVANRKKRAVSGYEQDDEEPPSYPMESDKSPLFNITKAWHNGWTGDSARQHCTYHFQNAAAYNVCSEYVPYVESDPFISGCVLDIKFTGGDSWLKVAIKNFASACLQESKRLEILTVTNSTNSTGVDKPISAIIEESTCPDNCSSHGLCVDEECQCIDGYYGELCSFTASQSPTVIFDAFEDLCDSSKKPCRTFIIPGYDFINGSSLTCKYTTIILKKNDTNTLLEEENTFTHSGVYGSSQYMYCKLPGSRRKRSTGFETVATGYRISVSNNGQNYTDPVTTIVYDSTCYECDTTTMACDILETCPVKSVEPSEESKTKVWLIVLIIALVIIILIVIAVIVFKWKKKTK</sequence>
<gene>
    <name evidence="6" type="ORF">MGAL_10B073106</name>
</gene>
<dbReference type="InterPro" id="IPR057774">
    <property type="entry name" value="D8C_UMOD/GP2/OIT3-like"/>
</dbReference>
<dbReference type="PANTHER" id="PTHR36191">
    <property type="entry name" value="ENDO/EXONUCLEASE/PHOSPHATASE DOMAIN-CONTAINING PROTEIN-RELATED"/>
    <property type="match status" value="1"/>
</dbReference>
<evidence type="ECO:0000313" key="7">
    <source>
        <dbReference type="Proteomes" id="UP000596742"/>
    </source>
</evidence>
<dbReference type="Pfam" id="PF23106">
    <property type="entry name" value="EGF_Teneurin"/>
    <property type="match status" value="1"/>
</dbReference>
<dbReference type="InterPro" id="IPR058727">
    <property type="entry name" value="Helical_Vwde"/>
</dbReference>
<evidence type="ECO:0000259" key="5">
    <source>
        <dbReference type="PROSITE" id="PS51233"/>
    </source>
</evidence>
<dbReference type="PROSITE" id="PS00022">
    <property type="entry name" value="EGF_1"/>
    <property type="match status" value="1"/>
</dbReference>
<dbReference type="Pfam" id="PF00094">
    <property type="entry name" value="VWD"/>
    <property type="match status" value="1"/>
</dbReference>
<proteinExistence type="predicted"/>
<keyword evidence="7" id="KW-1185">Reference proteome</keyword>
<evidence type="ECO:0000256" key="2">
    <source>
        <dbReference type="ARBA" id="ARBA00023157"/>
    </source>
</evidence>
<dbReference type="PROSITE" id="PS01186">
    <property type="entry name" value="EGF_2"/>
    <property type="match status" value="1"/>
</dbReference>
<evidence type="ECO:0000256" key="1">
    <source>
        <dbReference type="ARBA" id="ARBA00022729"/>
    </source>
</evidence>
<feature type="domain" description="VWFD" evidence="5">
    <location>
        <begin position="732"/>
        <end position="914"/>
    </location>
</feature>
<name>A0A8B6FXF6_MYTGA</name>
<organism evidence="6 7">
    <name type="scientific">Mytilus galloprovincialis</name>
    <name type="common">Mediterranean mussel</name>
    <dbReference type="NCBI Taxonomy" id="29158"/>
    <lineage>
        <taxon>Eukaryota</taxon>
        <taxon>Metazoa</taxon>
        <taxon>Spiralia</taxon>
        <taxon>Lophotrochozoa</taxon>
        <taxon>Mollusca</taxon>
        <taxon>Bivalvia</taxon>
        <taxon>Autobranchia</taxon>
        <taxon>Pteriomorphia</taxon>
        <taxon>Mytilida</taxon>
        <taxon>Mytiloidea</taxon>
        <taxon>Mytilidae</taxon>
        <taxon>Mytilinae</taxon>
        <taxon>Mytilus</taxon>
    </lineage>
</organism>
<dbReference type="Gene3D" id="2.10.25.10">
    <property type="entry name" value="Laminin"/>
    <property type="match status" value="1"/>
</dbReference>
<dbReference type="PANTHER" id="PTHR36191:SF4">
    <property type="entry name" value="VWFD DOMAIN-CONTAINING PROTEIN"/>
    <property type="match status" value="1"/>
</dbReference>
<dbReference type="Proteomes" id="UP000596742">
    <property type="component" value="Unassembled WGS sequence"/>
</dbReference>
<accession>A0A8B6FXF6</accession>
<protein>
    <recommendedName>
        <fullName evidence="5">VWFD domain-containing protein</fullName>
    </recommendedName>
</protein>
<dbReference type="EMBL" id="UYJE01007593">
    <property type="protein sequence ID" value="VDI56267.1"/>
    <property type="molecule type" value="Genomic_DNA"/>
</dbReference>
<feature type="chain" id="PRO_5033039268" description="VWFD domain-containing protein" evidence="4">
    <location>
        <begin position="19"/>
        <end position="1325"/>
    </location>
</feature>
<feature type="transmembrane region" description="Helical" evidence="3">
    <location>
        <begin position="1296"/>
        <end position="1318"/>
    </location>
</feature>
<evidence type="ECO:0000256" key="4">
    <source>
        <dbReference type="SAM" id="SignalP"/>
    </source>
</evidence>
<evidence type="ECO:0000256" key="3">
    <source>
        <dbReference type="SAM" id="Phobius"/>
    </source>
</evidence>
<dbReference type="InterPro" id="IPR001846">
    <property type="entry name" value="VWF_type-D"/>
</dbReference>
<dbReference type="PROSITE" id="PS51233">
    <property type="entry name" value="VWFD"/>
    <property type="match status" value="1"/>
</dbReference>